<feature type="compositionally biased region" description="Basic and acidic residues" evidence="1">
    <location>
        <begin position="30"/>
        <end position="76"/>
    </location>
</feature>
<feature type="chain" id="PRO_5015148583" evidence="2">
    <location>
        <begin position="22"/>
        <end position="76"/>
    </location>
</feature>
<dbReference type="Proteomes" id="UP000240708">
    <property type="component" value="Unassembled WGS sequence"/>
</dbReference>
<reference evidence="3 4" key="1">
    <citation type="submission" date="2018-03" db="EMBL/GenBank/DDBJ databases">
        <title>Genomic Encyclopedia of Archaeal and Bacterial Type Strains, Phase II (KMG-II): from individual species to whole genera.</title>
        <authorList>
            <person name="Goeker M."/>
        </authorList>
    </citation>
    <scope>NUCLEOTIDE SEQUENCE [LARGE SCALE GENOMIC DNA]</scope>
    <source>
        <strain evidence="3 4">DSM 28057</strain>
    </source>
</reference>
<dbReference type="OrthoDB" id="828285at2"/>
<name>A0A2P8DZE7_9BACT</name>
<organism evidence="3 4">
    <name type="scientific">Cecembia rubra</name>
    <dbReference type="NCBI Taxonomy" id="1485585"/>
    <lineage>
        <taxon>Bacteria</taxon>
        <taxon>Pseudomonadati</taxon>
        <taxon>Bacteroidota</taxon>
        <taxon>Cytophagia</taxon>
        <taxon>Cytophagales</taxon>
        <taxon>Cyclobacteriaceae</taxon>
        <taxon>Cecembia</taxon>
    </lineage>
</organism>
<evidence type="ECO:0000256" key="2">
    <source>
        <dbReference type="SAM" id="SignalP"/>
    </source>
</evidence>
<accession>A0A2P8DZE7</accession>
<comment type="caution">
    <text evidence="3">The sequence shown here is derived from an EMBL/GenBank/DDBJ whole genome shotgun (WGS) entry which is preliminary data.</text>
</comment>
<keyword evidence="4" id="KW-1185">Reference proteome</keyword>
<gene>
    <name evidence="3" type="ORF">CLV48_10965</name>
</gene>
<dbReference type="EMBL" id="PYGF01000009">
    <property type="protein sequence ID" value="PSL02596.1"/>
    <property type="molecule type" value="Genomic_DNA"/>
</dbReference>
<keyword evidence="2" id="KW-0732">Signal</keyword>
<protein>
    <submittedName>
        <fullName evidence="3">Uncharacterized protein</fullName>
    </submittedName>
</protein>
<dbReference type="PROSITE" id="PS51257">
    <property type="entry name" value="PROKAR_LIPOPROTEIN"/>
    <property type="match status" value="1"/>
</dbReference>
<sequence length="76" mass="8407">MLMKRLRSLLALLIVFGFVFGATMTSCGNKKAEDQTEQTDEHPSEDEHPSDEEHPSDDEHSGDEHPSGGEHPSSED</sequence>
<evidence type="ECO:0000256" key="1">
    <source>
        <dbReference type="SAM" id="MobiDB-lite"/>
    </source>
</evidence>
<evidence type="ECO:0000313" key="3">
    <source>
        <dbReference type="EMBL" id="PSL02596.1"/>
    </source>
</evidence>
<proteinExistence type="predicted"/>
<feature type="region of interest" description="Disordered" evidence="1">
    <location>
        <begin position="28"/>
        <end position="76"/>
    </location>
</feature>
<evidence type="ECO:0000313" key="4">
    <source>
        <dbReference type="Proteomes" id="UP000240708"/>
    </source>
</evidence>
<feature type="signal peptide" evidence="2">
    <location>
        <begin position="1"/>
        <end position="21"/>
    </location>
</feature>
<dbReference type="AlphaFoldDB" id="A0A2P8DZE7"/>